<dbReference type="Gene3D" id="3.30.70.330">
    <property type="match status" value="1"/>
</dbReference>
<dbReference type="GO" id="GO:0003676">
    <property type="term" value="F:nucleic acid binding"/>
    <property type="evidence" value="ECO:0007669"/>
    <property type="project" value="InterPro"/>
</dbReference>
<dbReference type="GO" id="GO:0006364">
    <property type="term" value="P:rRNA processing"/>
    <property type="evidence" value="ECO:0007669"/>
    <property type="project" value="TreeGrafter"/>
</dbReference>
<comment type="similarity">
    <text evidence="1">Belongs to the RRP7 family.</text>
</comment>
<dbReference type="GO" id="GO:0000028">
    <property type="term" value="P:ribosomal small subunit assembly"/>
    <property type="evidence" value="ECO:0007669"/>
    <property type="project" value="TreeGrafter"/>
</dbReference>
<dbReference type="GO" id="GO:0032545">
    <property type="term" value="C:CURI complex"/>
    <property type="evidence" value="ECO:0007669"/>
    <property type="project" value="TreeGrafter"/>
</dbReference>
<dbReference type="Pfam" id="PF12923">
    <property type="entry name" value="RRP7"/>
    <property type="match status" value="1"/>
</dbReference>
<dbReference type="AlphaFoldDB" id="A0A1A8Z147"/>
<organism evidence="3 6">
    <name type="scientific">Plasmodium ovale wallikeri</name>
    <dbReference type="NCBI Taxonomy" id="864142"/>
    <lineage>
        <taxon>Eukaryota</taxon>
        <taxon>Sar</taxon>
        <taxon>Alveolata</taxon>
        <taxon>Apicomplexa</taxon>
        <taxon>Aconoidasida</taxon>
        <taxon>Haemosporida</taxon>
        <taxon>Plasmodiidae</taxon>
        <taxon>Plasmodium</taxon>
        <taxon>Plasmodium (Plasmodium)</taxon>
    </lineage>
</organism>
<feature type="domain" description="Ribosomal RNA-processing protein 7 C-terminal" evidence="2">
    <location>
        <begin position="163"/>
        <end position="230"/>
    </location>
</feature>
<reference evidence="3" key="1">
    <citation type="submission" date="2016-05" db="EMBL/GenBank/DDBJ databases">
        <authorList>
            <person name="Lavstsen T."/>
            <person name="Jespersen J.S."/>
        </authorList>
    </citation>
    <scope>NUCLEOTIDE SEQUENCE [LARGE SCALE GENOMIC DNA]</scope>
</reference>
<evidence type="ECO:0000313" key="3">
    <source>
        <dbReference type="EMBL" id="SBT37619.1"/>
    </source>
</evidence>
<dbReference type="SUPFAM" id="SSF54928">
    <property type="entry name" value="RNA-binding domain, RBD"/>
    <property type="match status" value="1"/>
</dbReference>
<evidence type="ECO:0000256" key="1">
    <source>
        <dbReference type="ARBA" id="ARBA00006110"/>
    </source>
</evidence>
<reference evidence="5 6" key="2">
    <citation type="submission" date="2016-05" db="EMBL/GenBank/DDBJ databases">
        <authorList>
            <person name="Naeem Raeece"/>
        </authorList>
    </citation>
    <scope>NUCLEOTIDE SEQUENCE [LARGE SCALE GENOMIC DNA]</scope>
</reference>
<dbReference type="GO" id="GO:0034456">
    <property type="term" value="C:UTP-C complex"/>
    <property type="evidence" value="ECO:0007669"/>
    <property type="project" value="TreeGrafter"/>
</dbReference>
<protein>
    <recommendedName>
        <fullName evidence="2">Ribosomal RNA-processing protein 7 C-terminal domain-containing protein</fullName>
    </recommendedName>
</protein>
<evidence type="ECO:0000313" key="5">
    <source>
        <dbReference type="Proteomes" id="UP000078550"/>
    </source>
</evidence>
<name>A0A1A8Z147_PLAOA</name>
<evidence type="ECO:0000259" key="2">
    <source>
        <dbReference type="Pfam" id="PF12923"/>
    </source>
</evidence>
<dbReference type="InterPro" id="IPR035979">
    <property type="entry name" value="RBD_domain_sf"/>
</dbReference>
<dbReference type="Proteomes" id="UP000078550">
    <property type="component" value="Unassembled WGS sequence"/>
</dbReference>
<dbReference type="PANTHER" id="PTHR13191:SF0">
    <property type="entry name" value="RIBOSOMAL RNA-PROCESSING PROTEIN 7 HOMOLOG A-RELATED"/>
    <property type="match status" value="1"/>
</dbReference>
<gene>
    <name evidence="3" type="ORF">POVWA1_036240</name>
    <name evidence="4" type="ORF">POVWA2_035530</name>
</gene>
<proteinExistence type="inferred from homology"/>
<dbReference type="Proteomes" id="UP000078555">
    <property type="component" value="Unassembled WGS sequence"/>
</dbReference>
<accession>A0A1A8Z147</accession>
<dbReference type="InterPro" id="IPR040446">
    <property type="entry name" value="RRP7"/>
</dbReference>
<dbReference type="InterPro" id="IPR012677">
    <property type="entry name" value="Nucleotide-bd_a/b_plait_sf"/>
</dbReference>
<dbReference type="PANTHER" id="PTHR13191">
    <property type="entry name" value="RIBOSOMAL RNA PROCESSING PROTEIN 7-RELATED"/>
    <property type="match status" value="1"/>
</dbReference>
<sequence>MGDLLKHFRIMNIPTEDNPLVTLNLFVAKCQNTPSNNNSQNETLCVAAVDIIISEPDLKFFFSKFGTIKSFNFIGREQLSKNFKKFAYCTYIMYEEENVVDVILTYTVDMNDYFKSNIQAPYFISIERKNFSYYLKKYYDNYYNLCNERKIIIKEITNLNKDNKGKKKLDLIDEDGFTVVHRNTDKTEFINSIFSPTSEKCNYLKKKKKSPIHENFYLFQKKDMLKNKREMVNSQNFVDTGLYDMTEVFAAFDIFFTENIKCNNFKNNLSDKVSDKLFTNARKYASTIV</sequence>
<dbReference type="EMBL" id="FLRE01000137">
    <property type="protein sequence ID" value="SBT38338.1"/>
    <property type="molecule type" value="Genomic_DNA"/>
</dbReference>
<dbReference type="EMBL" id="FLRD01000106">
    <property type="protein sequence ID" value="SBT37619.1"/>
    <property type="molecule type" value="Genomic_DNA"/>
</dbReference>
<dbReference type="InterPro" id="IPR024326">
    <property type="entry name" value="RRP7_C"/>
</dbReference>
<evidence type="ECO:0000313" key="4">
    <source>
        <dbReference type="EMBL" id="SBT38338.1"/>
    </source>
</evidence>
<evidence type="ECO:0000313" key="6">
    <source>
        <dbReference type="Proteomes" id="UP000078555"/>
    </source>
</evidence>
<keyword evidence="6" id="KW-1185">Reference proteome</keyword>